<feature type="transmembrane region" description="Helical" evidence="6">
    <location>
        <begin position="346"/>
        <end position="364"/>
    </location>
</feature>
<keyword evidence="2" id="KW-1003">Cell membrane</keyword>
<dbReference type="GO" id="GO:0043190">
    <property type="term" value="C:ATP-binding cassette (ABC) transporter complex"/>
    <property type="evidence" value="ECO:0007669"/>
    <property type="project" value="TreeGrafter"/>
</dbReference>
<feature type="transmembrane region" description="Helical" evidence="6">
    <location>
        <begin position="314"/>
        <end position="334"/>
    </location>
</feature>
<evidence type="ECO:0000256" key="4">
    <source>
        <dbReference type="ARBA" id="ARBA00022989"/>
    </source>
</evidence>
<feature type="transmembrane region" description="Helical" evidence="6">
    <location>
        <begin position="474"/>
        <end position="497"/>
    </location>
</feature>
<evidence type="ECO:0000256" key="1">
    <source>
        <dbReference type="ARBA" id="ARBA00004651"/>
    </source>
</evidence>
<feature type="transmembrane region" description="Helical" evidence="6">
    <location>
        <begin position="49"/>
        <end position="78"/>
    </location>
</feature>
<evidence type="ECO:0000313" key="8">
    <source>
        <dbReference type="Proteomes" id="UP000593892"/>
    </source>
</evidence>
<evidence type="ECO:0000256" key="5">
    <source>
        <dbReference type="ARBA" id="ARBA00023136"/>
    </source>
</evidence>
<reference evidence="7 8" key="1">
    <citation type="submission" date="2020-10" db="EMBL/GenBank/DDBJ databases">
        <title>Complete genome sequence of Paludibaculum fermentans P105T, a facultatively anaerobic acidobacterium capable of dissimilatory Fe(III) reduction.</title>
        <authorList>
            <person name="Dedysh S.N."/>
            <person name="Beletsky A.V."/>
            <person name="Kulichevskaya I.S."/>
            <person name="Mardanov A.V."/>
            <person name="Ravin N.V."/>
        </authorList>
    </citation>
    <scope>NUCLEOTIDE SEQUENCE [LARGE SCALE GENOMIC DNA]</scope>
    <source>
        <strain evidence="7 8">P105</strain>
    </source>
</reference>
<dbReference type="KEGG" id="pfer:IRI77_19465"/>
<keyword evidence="3 6" id="KW-0812">Transmembrane</keyword>
<comment type="subcellular location">
    <subcellularLocation>
        <location evidence="1">Cell membrane</location>
        <topology evidence="1">Multi-pass membrane protein</topology>
    </subcellularLocation>
</comment>
<name>A0A7S7SHK0_PALFE</name>
<dbReference type="PANTHER" id="PTHR33529:SF6">
    <property type="entry name" value="YJGP_YJGQ FAMILY PERMEASE"/>
    <property type="match status" value="1"/>
</dbReference>
<dbReference type="RefSeq" id="WP_194446699.1">
    <property type="nucleotide sequence ID" value="NZ_CP063849.1"/>
</dbReference>
<sequence>MGILSRTIFREIASSALLGALMFIFVLFLQKAGQLFTILVSSTTSPETVGYLFLLLLPATMPLTIPLGVLVGTLIGLSRMSSDGEITALRAAGVPARRVTLPVTAFALLAMSFTGYCSLQLTPWCQGEMIRVINQMGAAQLTAEIQPRVFDESFPNKILYVGDVLTGQPVHWRNLFMADLTPPSERKNNSGQERGEGPVLTIASEALVVPDTVGNRLQLSLRNGSTYEAAKDPQDYYKVGFPTGEQALEARERGEVKAKNYTATPTLELMGETKKSLEARIEFHQRLALPLACLLLALTGIPLGVSSRKGGKSAAFVITVVFAFFYFTMLVSLISLAREGKMPAEIAVWTPNALFAVTAFVLLMRLERPGDKDIFESIRGYIVDRFQALASLREGSAKGTARTRPRSTTRLFLLPQVIDTYVVSNFLFYFSMLLFCFVMLTEIFNFFELLGDVFKNNIAISELFRYLFFLAPKLLYDAAPVSVLFAVLVTFGVMAKANEIIALKACGVSLYRLAAPVLVACLSLSGVLFAFDHYVVTNANLIQDMLRNHIKGKPVQTYLSPNRKWIFGHASRIYYYKYLNENEHVLGGVSVYELDPVSFRLRRHIYAERALWEPSLNTWIFQNGWVRDVRPREDSYRDFQGSTATFTELDESPSWFLKEVKTYKQMNYRQLSGYIKELQQSGFNTTPLQVQYHKKFSVPLFALVMALLSVPFAFLTGNRGAMTGVGISIGVAIAYFAMSYFFEQLGNVGQLPPEIAAWSPDAGFALAGIYLMTRMKT</sequence>
<evidence type="ECO:0000313" key="7">
    <source>
        <dbReference type="EMBL" id="QOY85029.1"/>
    </source>
</evidence>
<keyword evidence="5 6" id="KW-0472">Membrane</keyword>
<dbReference type="EMBL" id="CP063849">
    <property type="protein sequence ID" value="QOY85029.1"/>
    <property type="molecule type" value="Genomic_DNA"/>
</dbReference>
<feature type="transmembrane region" description="Helical" evidence="6">
    <location>
        <begin position="509"/>
        <end position="531"/>
    </location>
</feature>
<accession>A0A7S7SHK0</accession>
<evidence type="ECO:0000256" key="2">
    <source>
        <dbReference type="ARBA" id="ARBA00022475"/>
    </source>
</evidence>
<dbReference type="GO" id="GO:0015920">
    <property type="term" value="P:lipopolysaccharide transport"/>
    <property type="evidence" value="ECO:0007669"/>
    <property type="project" value="TreeGrafter"/>
</dbReference>
<evidence type="ECO:0000256" key="6">
    <source>
        <dbReference type="SAM" id="Phobius"/>
    </source>
</evidence>
<keyword evidence="4 6" id="KW-1133">Transmembrane helix</keyword>
<evidence type="ECO:0000256" key="3">
    <source>
        <dbReference type="ARBA" id="ARBA00022692"/>
    </source>
</evidence>
<keyword evidence="8" id="KW-1185">Reference proteome</keyword>
<feature type="transmembrane region" description="Helical" evidence="6">
    <location>
        <begin position="722"/>
        <end position="743"/>
    </location>
</feature>
<organism evidence="7 8">
    <name type="scientific">Paludibaculum fermentans</name>
    <dbReference type="NCBI Taxonomy" id="1473598"/>
    <lineage>
        <taxon>Bacteria</taxon>
        <taxon>Pseudomonadati</taxon>
        <taxon>Acidobacteriota</taxon>
        <taxon>Terriglobia</taxon>
        <taxon>Bryobacterales</taxon>
        <taxon>Bryobacteraceae</taxon>
        <taxon>Paludibaculum</taxon>
    </lineage>
</organism>
<dbReference type="PANTHER" id="PTHR33529">
    <property type="entry name" value="SLR0882 PROTEIN-RELATED"/>
    <property type="match status" value="1"/>
</dbReference>
<feature type="transmembrane region" description="Helical" evidence="6">
    <location>
        <begin position="12"/>
        <end position="29"/>
    </location>
</feature>
<dbReference type="Proteomes" id="UP000593892">
    <property type="component" value="Chromosome"/>
</dbReference>
<dbReference type="AlphaFoldDB" id="A0A7S7SHK0"/>
<gene>
    <name evidence="7" type="ORF">IRI77_19465</name>
</gene>
<feature type="transmembrane region" description="Helical" evidence="6">
    <location>
        <begin position="426"/>
        <end position="447"/>
    </location>
</feature>
<feature type="transmembrane region" description="Helical" evidence="6">
    <location>
        <begin position="696"/>
        <end position="715"/>
    </location>
</feature>
<feature type="transmembrane region" description="Helical" evidence="6">
    <location>
        <begin position="287"/>
        <end position="305"/>
    </location>
</feature>
<proteinExistence type="predicted"/>
<dbReference type="Pfam" id="PF03739">
    <property type="entry name" value="LptF_LptG"/>
    <property type="match status" value="2"/>
</dbReference>
<dbReference type="InterPro" id="IPR005495">
    <property type="entry name" value="LptG/LptF_permease"/>
</dbReference>
<protein>
    <submittedName>
        <fullName evidence="7">LptF/LptG family permease</fullName>
    </submittedName>
</protein>